<accession>A0A5J4RD91</accession>
<dbReference type="AlphaFoldDB" id="A0A5J4RD91"/>
<dbReference type="EMBL" id="SNRY01001346">
    <property type="protein sequence ID" value="KAA6331639.1"/>
    <property type="molecule type" value="Genomic_DNA"/>
</dbReference>
<protein>
    <submittedName>
        <fullName evidence="1">Uncharacterized protein</fullName>
    </submittedName>
</protein>
<sequence>MAFKIGTKIIEILQYAKQLFLHDDFIRKVAQDKHISKQKTAYKPINWGVPLWVRLSATILFVPTLTKRIFASILHAHADFATNLAK</sequence>
<evidence type="ECO:0000313" key="1">
    <source>
        <dbReference type="EMBL" id="KAA6331639.1"/>
    </source>
</evidence>
<proteinExistence type="predicted"/>
<gene>
    <name evidence="1" type="ORF">EZS27_019772</name>
</gene>
<reference evidence="1" key="1">
    <citation type="submission" date="2019-03" db="EMBL/GenBank/DDBJ databases">
        <title>Single cell metagenomics reveals metabolic interactions within the superorganism composed of flagellate Streblomastix strix and complex community of Bacteroidetes bacteria on its surface.</title>
        <authorList>
            <person name="Treitli S.C."/>
            <person name="Kolisko M."/>
            <person name="Husnik F."/>
            <person name="Keeling P."/>
            <person name="Hampl V."/>
        </authorList>
    </citation>
    <scope>NUCLEOTIDE SEQUENCE</scope>
    <source>
        <strain evidence="1">STM</strain>
    </source>
</reference>
<name>A0A5J4RD91_9ZZZZ</name>
<organism evidence="1">
    <name type="scientific">termite gut metagenome</name>
    <dbReference type="NCBI Taxonomy" id="433724"/>
    <lineage>
        <taxon>unclassified sequences</taxon>
        <taxon>metagenomes</taxon>
        <taxon>organismal metagenomes</taxon>
    </lineage>
</organism>
<comment type="caution">
    <text evidence="1">The sequence shown here is derived from an EMBL/GenBank/DDBJ whole genome shotgun (WGS) entry which is preliminary data.</text>
</comment>